<keyword evidence="2" id="KW-0812">Transmembrane</keyword>
<sequence length="161" mass="15786">MSPEPDRPDDAEPTPPTDPPAGPHAGPPSPTPPQGPPAPTPPQGPPYPTPLYPGAPGISPEPAGYAQPAGPRRLSFGAGVGIGTGIGCGAYLLGGLLAIALISVGLIGFLAPFVIIAVVGVALMFSARTRPIGTGILIVTAAAWILVLGPCVALLAPGGFA</sequence>
<protein>
    <submittedName>
        <fullName evidence="3">Uncharacterized protein</fullName>
    </submittedName>
</protein>
<keyword evidence="2" id="KW-0472">Membrane</keyword>
<feature type="compositionally biased region" description="Pro residues" evidence="1">
    <location>
        <begin position="13"/>
        <end position="53"/>
    </location>
</feature>
<reference evidence="3 4" key="1">
    <citation type="submission" date="2016-02" db="EMBL/GenBank/DDBJ databases">
        <authorList>
            <person name="Wen L."/>
            <person name="He K."/>
            <person name="Yang H."/>
        </authorList>
    </citation>
    <scope>NUCLEOTIDE SEQUENCE [LARGE SCALE GENOMIC DNA]</scope>
    <source>
        <strain evidence="3 4">CD11_3</strain>
    </source>
</reference>
<keyword evidence="2" id="KW-1133">Transmembrane helix</keyword>
<feature type="compositionally biased region" description="Basic and acidic residues" evidence="1">
    <location>
        <begin position="1"/>
        <end position="10"/>
    </location>
</feature>
<proteinExistence type="predicted"/>
<dbReference type="RefSeq" id="WP_064003638.1">
    <property type="nucleotide sequence ID" value="NZ_LSTV01000005.1"/>
</dbReference>
<dbReference type="OrthoDB" id="5084101at2"/>
<evidence type="ECO:0000256" key="2">
    <source>
        <dbReference type="SAM" id="Phobius"/>
    </source>
</evidence>
<feature type="transmembrane region" description="Helical" evidence="2">
    <location>
        <begin position="74"/>
        <end position="93"/>
    </location>
</feature>
<evidence type="ECO:0000256" key="1">
    <source>
        <dbReference type="SAM" id="MobiDB-lite"/>
    </source>
</evidence>
<accession>A0A177K630</accession>
<feature type="transmembrane region" description="Helical" evidence="2">
    <location>
        <begin position="99"/>
        <end position="125"/>
    </location>
</feature>
<dbReference type="Proteomes" id="UP000076998">
    <property type="component" value="Unassembled WGS sequence"/>
</dbReference>
<dbReference type="EMBL" id="LSTV01000005">
    <property type="protein sequence ID" value="OAH48862.1"/>
    <property type="molecule type" value="Genomic_DNA"/>
</dbReference>
<feature type="transmembrane region" description="Helical" evidence="2">
    <location>
        <begin position="132"/>
        <end position="156"/>
    </location>
</feature>
<evidence type="ECO:0000313" key="3">
    <source>
        <dbReference type="EMBL" id="OAH48862.1"/>
    </source>
</evidence>
<organism evidence="3 4">
    <name type="scientific">Microbacterium oleivorans</name>
    <dbReference type="NCBI Taxonomy" id="273677"/>
    <lineage>
        <taxon>Bacteria</taxon>
        <taxon>Bacillati</taxon>
        <taxon>Actinomycetota</taxon>
        <taxon>Actinomycetes</taxon>
        <taxon>Micrococcales</taxon>
        <taxon>Microbacteriaceae</taxon>
        <taxon>Microbacterium</taxon>
    </lineage>
</organism>
<comment type="caution">
    <text evidence="3">The sequence shown here is derived from an EMBL/GenBank/DDBJ whole genome shotgun (WGS) entry which is preliminary data.</text>
</comment>
<evidence type="ECO:0000313" key="4">
    <source>
        <dbReference type="Proteomes" id="UP000076998"/>
    </source>
</evidence>
<gene>
    <name evidence="3" type="ORF">AYL44_12600</name>
</gene>
<feature type="region of interest" description="Disordered" evidence="1">
    <location>
        <begin position="1"/>
        <end position="70"/>
    </location>
</feature>
<dbReference type="AlphaFoldDB" id="A0A177K630"/>
<name>A0A177K630_9MICO</name>